<evidence type="ECO:0000256" key="1">
    <source>
        <dbReference type="SAM" id="MobiDB-lite"/>
    </source>
</evidence>
<evidence type="ECO:0000313" key="4">
    <source>
        <dbReference type="Proteomes" id="UP000054477"/>
    </source>
</evidence>
<dbReference type="Proteomes" id="UP000054477">
    <property type="component" value="Unassembled WGS sequence"/>
</dbReference>
<dbReference type="PANTHER" id="PTHR38248">
    <property type="entry name" value="FUNK1 6"/>
    <property type="match status" value="1"/>
</dbReference>
<dbReference type="InterPro" id="IPR008266">
    <property type="entry name" value="Tyr_kinase_AS"/>
</dbReference>
<dbReference type="AlphaFoldDB" id="A0A0C9XXP6"/>
<gene>
    <name evidence="3" type="ORF">K443DRAFT_96970</name>
</gene>
<evidence type="ECO:0000313" key="3">
    <source>
        <dbReference type="EMBL" id="KIK02422.1"/>
    </source>
</evidence>
<dbReference type="EMBL" id="KN838593">
    <property type="protein sequence ID" value="KIK02422.1"/>
    <property type="molecule type" value="Genomic_DNA"/>
</dbReference>
<dbReference type="PROSITE" id="PS00109">
    <property type="entry name" value="PROTEIN_KINASE_TYR"/>
    <property type="match status" value="1"/>
</dbReference>
<dbReference type="InterPro" id="IPR040976">
    <property type="entry name" value="Pkinase_fungal"/>
</dbReference>
<dbReference type="OrthoDB" id="5584477at2759"/>
<name>A0A0C9XXP6_9AGAR</name>
<feature type="compositionally biased region" description="Low complexity" evidence="1">
    <location>
        <begin position="766"/>
        <end position="777"/>
    </location>
</feature>
<feature type="compositionally biased region" description="Basic and acidic residues" evidence="1">
    <location>
        <begin position="25"/>
        <end position="36"/>
    </location>
</feature>
<feature type="region of interest" description="Disordered" evidence="1">
    <location>
        <begin position="19"/>
        <end position="54"/>
    </location>
</feature>
<organism evidence="3 4">
    <name type="scientific">Laccaria amethystina LaAM-08-1</name>
    <dbReference type="NCBI Taxonomy" id="1095629"/>
    <lineage>
        <taxon>Eukaryota</taxon>
        <taxon>Fungi</taxon>
        <taxon>Dikarya</taxon>
        <taxon>Basidiomycota</taxon>
        <taxon>Agaricomycotina</taxon>
        <taxon>Agaricomycetes</taxon>
        <taxon>Agaricomycetidae</taxon>
        <taxon>Agaricales</taxon>
        <taxon>Agaricineae</taxon>
        <taxon>Hydnangiaceae</taxon>
        <taxon>Laccaria</taxon>
    </lineage>
</organism>
<keyword evidence="4" id="KW-1185">Reference proteome</keyword>
<dbReference type="Pfam" id="PF17667">
    <property type="entry name" value="Pkinase_fungal"/>
    <property type="match status" value="1"/>
</dbReference>
<protein>
    <recommendedName>
        <fullName evidence="2">Fungal-type protein kinase domain-containing protein</fullName>
    </recommendedName>
</protein>
<feature type="region of interest" description="Disordered" evidence="1">
    <location>
        <begin position="766"/>
        <end position="821"/>
    </location>
</feature>
<accession>A0A0C9XXP6</accession>
<dbReference type="HOGENOM" id="CLU_005513_6_0_1"/>
<dbReference type="Gene3D" id="1.10.510.10">
    <property type="entry name" value="Transferase(Phosphotransferase) domain 1"/>
    <property type="match status" value="1"/>
</dbReference>
<dbReference type="PANTHER" id="PTHR38248:SF2">
    <property type="entry name" value="FUNK1 11"/>
    <property type="match status" value="1"/>
</dbReference>
<dbReference type="STRING" id="1095629.A0A0C9XXP6"/>
<feature type="domain" description="Fungal-type protein kinase" evidence="2">
    <location>
        <begin position="283"/>
        <end position="638"/>
    </location>
</feature>
<dbReference type="GO" id="GO:0004672">
    <property type="term" value="F:protein kinase activity"/>
    <property type="evidence" value="ECO:0007669"/>
    <property type="project" value="InterPro"/>
</dbReference>
<feature type="compositionally biased region" description="Polar residues" evidence="1">
    <location>
        <begin position="806"/>
        <end position="815"/>
    </location>
</feature>
<proteinExistence type="predicted"/>
<reference evidence="3 4" key="1">
    <citation type="submission" date="2014-04" db="EMBL/GenBank/DDBJ databases">
        <authorList>
            <consortium name="DOE Joint Genome Institute"/>
            <person name="Kuo A."/>
            <person name="Kohler A."/>
            <person name="Nagy L.G."/>
            <person name="Floudas D."/>
            <person name="Copeland A."/>
            <person name="Barry K.W."/>
            <person name="Cichocki N."/>
            <person name="Veneault-Fourrey C."/>
            <person name="LaButti K."/>
            <person name="Lindquist E.A."/>
            <person name="Lipzen A."/>
            <person name="Lundell T."/>
            <person name="Morin E."/>
            <person name="Murat C."/>
            <person name="Sun H."/>
            <person name="Tunlid A."/>
            <person name="Henrissat B."/>
            <person name="Grigoriev I.V."/>
            <person name="Hibbett D.S."/>
            <person name="Martin F."/>
            <person name="Nordberg H.P."/>
            <person name="Cantor M.N."/>
            <person name="Hua S.X."/>
        </authorList>
    </citation>
    <scope>NUCLEOTIDE SEQUENCE [LARGE SCALE GENOMIC DNA]</scope>
    <source>
        <strain evidence="3 4">LaAM-08-1</strain>
    </source>
</reference>
<evidence type="ECO:0000259" key="2">
    <source>
        <dbReference type="Pfam" id="PF17667"/>
    </source>
</evidence>
<dbReference type="InterPro" id="IPR011009">
    <property type="entry name" value="Kinase-like_dom_sf"/>
</dbReference>
<sequence>MAKQKIASRALRDQIVTAQASAAVDNDKPTSSDHASHPIPPCTPPRNSRPGSIETGITTIEETPMTQSSHGPDRGYGTVEEQASFLREELERHKLEAGDKFGRTTFLDTATKEQLKKFFADTNHFTLNPKKRWNGIPEVPASEKTLYHPYVVIISGILSYFEVSARQMVPPVATLGPAEGAEDTTLNMSPDALISGSGQTVHERLATKLGDNKGVDNTTLDTSDALISGSGLVDDTTPQLVHDTHATKLSHIEGADNTTLKTSPDILISGFGVGFWPDSKLVQSSKLSSKSSLKPTYRGCASPLEIKTEKNYTFWDNLIQIAVYARQCFIQQENRFFVYSAILTETFIQLFQFDRAGVMYSKRINIHHHPRHFVRIILALASPDPEALGLDTSIQWCEGKRYLIMPTRAENGLVRYEIENHKACFLRRAIRGRGTCCWNVIDPKTGDKYLAKDCWRSVDRTPEWELLEMAKGLEGVGQMIDHWEPEEMSISCLRGIDRNTPNFRDRTFCRVLLERYGKPIHQFDGKKQLLSAFRDAIAGHRNLWNKGILHRDVSINNILMGKENAPVGNRGVVIDLDMAILLNREGSLAGVDFRTGTRIFQSIMVLRSQMKQKPGIIFPAHDYLDDLESLFYVLCWICFAYDRPGLLIRPQPGFLCLWEELNPEIASSSKRAFFHDYALPDVSSWFGEPFETLLQNFRKFLVTEISRKDRLMHEKAPRVSLEDLKADATKHYAIILGFVDDAIKEVEALPDASPLFASGLPPAAASLATPPRASASPGKRRSNDIPEGSPSFKKSKANPHAPRVPSTLSMETSSMDDFFTY</sequence>
<reference evidence="4" key="2">
    <citation type="submission" date="2015-01" db="EMBL/GenBank/DDBJ databases">
        <title>Evolutionary Origins and Diversification of the Mycorrhizal Mutualists.</title>
        <authorList>
            <consortium name="DOE Joint Genome Institute"/>
            <consortium name="Mycorrhizal Genomics Consortium"/>
            <person name="Kohler A."/>
            <person name="Kuo A."/>
            <person name="Nagy L.G."/>
            <person name="Floudas D."/>
            <person name="Copeland A."/>
            <person name="Barry K.W."/>
            <person name="Cichocki N."/>
            <person name="Veneault-Fourrey C."/>
            <person name="LaButti K."/>
            <person name="Lindquist E.A."/>
            <person name="Lipzen A."/>
            <person name="Lundell T."/>
            <person name="Morin E."/>
            <person name="Murat C."/>
            <person name="Riley R."/>
            <person name="Ohm R."/>
            <person name="Sun H."/>
            <person name="Tunlid A."/>
            <person name="Henrissat B."/>
            <person name="Grigoriev I.V."/>
            <person name="Hibbett D.S."/>
            <person name="Martin F."/>
        </authorList>
    </citation>
    <scope>NUCLEOTIDE SEQUENCE [LARGE SCALE GENOMIC DNA]</scope>
    <source>
        <strain evidence="4">LaAM-08-1</strain>
    </source>
</reference>
<dbReference type="SUPFAM" id="SSF56112">
    <property type="entry name" value="Protein kinase-like (PK-like)"/>
    <property type="match status" value="1"/>
</dbReference>